<evidence type="ECO:0000313" key="4">
    <source>
        <dbReference type="Proteomes" id="UP000216024"/>
    </source>
</evidence>
<evidence type="ECO:0000259" key="2">
    <source>
        <dbReference type="Pfam" id="PF11997"/>
    </source>
</evidence>
<dbReference type="InterPro" id="IPR022622">
    <property type="entry name" value="DUF3492"/>
</dbReference>
<reference evidence="3 4" key="1">
    <citation type="submission" date="2017-06" db="EMBL/GenBank/DDBJ databases">
        <title>Draft genome sequence of anaerobic fermentative bacterium Anaeromicrobium sediminis DY2726D isolated from West Pacific Ocean sediments.</title>
        <authorList>
            <person name="Zeng X."/>
        </authorList>
    </citation>
    <scope>NUCLEOTIDE SEQUENCE [LARGE SCALE GENOMIC DNA]</scope>
    <source>
        <strain evidence="3 4">DY2726D</strain>
    </source>
</reference>
<keyword evidence="4" id="KW-1185">Reference proteome</keyword>
<dbReference type="Proteomes" id="UP000216024">
    <property type="component" value="Unassembled WGS sequence"/>
</dbReference>
<dbReference type="InterPro" id="IPR047691">
    <property type="entry name" value="PelF-like"/>
</dbReference>
<dbReference type="GO" id="GO:0016757">
    <property type="term" value="F:glycosyltransferase activity"/>
    <property type="evidence" value="ECO:0007669"/>
    <property type="project" value="InterPro"/>
</dbReference>
<dbReference type="SUPFAM" id="SSF53756">
    <property type="entry name" value="UDP-Glycosyltransferase/glycogen phosphorylase"/>
    <property type="match status" value="1"/>
</dbReference>
<dbReference type="Pfam" id="PF11997">
    <property type="entry name" value="DUF3492"/>
    <property type="match status" value="1"/>
</dbReference>
<dbReference type="NCBIfam" id="NF038011">
    <property type="entry name" value="PelF"/>
    <property type="match status" value="1"/>
</dbReference>
<evidence type="ECO:0000259" key="1">
    <source>
        <dbReference type="Pfam" id="PF00534"/>
    </source>
</evidence>
<dbReference type="OrthoDB" id="9772485at2"/>
<proteinExistence type="predicted"/>
<evidence type="ECO:0000313" key="3">
    <source>
        <dbReference type="EMBL" id="PAB57751.1"/>
    </source>
</evidence>
<dbReference type="PANTHER" id="PTHR12526:SF608">
    <property type="entry name" value="PELF"/>
    <property type="match status" value="1"/>
</dbReference>
<dbReference type="AlphaFoldDB" id="A0A267MDT7"/>
<keyword evidence="3" id="KW-0808">Transferase</keyword>
<sequence length="468" mass="53981">MKICLIAEGSYPHVAGGVSSWTQSLIENIKEHEFIIYAIGAESKNRGVYKYKLSSNMAHIEEVFLDEILDLKGFYGKKFKITGQVKDNIKSLIVGQPVDFNILFDFFHNGKIDNLMDFFMSKDMFNIIKEAYEEEYNLIPFNNFFWAVRSMIIPLFFLIKVKVPEADIYHSVSTGYGGIIGSLANYIYNKPFILTEHGIYTREREEEIIKSNWIEGYFKDMWIKFFYNLSNCAYDKADKIISLSEKNKHIQAEIGCNMEKIYVIPNGIDVSKFSHIPGKDPKDKYINIGAVLRIVPIKDVKTMIMAFYMVKEQIDNAKFYLMGPTDEDEEYYEECRSLVENLNLGDTIFTGRINIKEYLGKMDILVLSSISESQPLAILEGFACRRPFVTTDVGSCRELIYGKDHYGQGGFVVPVMNYEKLAYEIIKLCKNKDLRGKMGANGYNRVLNLYTFNKFIESYKDIYNGFGM</sequence>
<dbReference type="PANTHER" id="PTHR12526">
    <property type="entry name" value="GLYCOSYLTRANSFERASE"/>
    <property type="match status" value="1"/>
</dbReference>
<comment type="caution">
    <text evidence="3">The sequence shown here is derived from an EMBL/GenBank/DDBJ whole genome shotgun (WGS) entry which is preliminary data.</text>
</comment>
<protein>
    <submittedName>
        <fullName evidence="3">Glycosyl transferase</fullName>
    </submittedName>
</protein>
<feature type="domain" description="Glycosyl transferase family 1" evidence="1">
    <location>
        <begin position="282"/>
        <end position="445"/>
    </location>
</feature>
<name>A0A267MDT7_9FIRM</name>
<dbReference type="EMBL" id="NIBG01000023">
    <property type="protein sequence ID" value="PAB57751.1"/>
    <property type="molecule type" value="Genomic_DNA"/>
</dbReference>
<organism evidence="3 4">
    <name type="scientific">Anaeromicrobium sediminis</name>
    <dbReference type="NCBI Taxonomy" id="1478221"/>
    <lineage>
        <taxon>Bacteria</taxon>
        <taxon>Bacillati</taxon>
        <taxon>Bacillota</taxon>
        <taxon>Clostridia</taxon>
        <taxon>Peptostreptococcales</taxon>
        <taxon>Thermotaleaceae</taxon>
        <taxon>Anaeromicrobium</taxon>
    </lineage>
</organism>
<feature type="domain" description="DUF3492" evidence="2">
    <location>
        <begin position="1"/>
        <end position="258"/>
    </location>
</feature>
<dbReference type="Pfam" id="PF00534">
    <property type="entry name" value="Glycos_transf_1"/>
    <property type="match status" value="1"/>
</dbReference>
<dbReference type="InterPro" id="IPR001296">
    <property type="entry name" value="Glyco_trans_1"/>
</dbReference>
<dbReference type="RefSeq" id="WP_095135156.1">
    <property type="nucleotide sequence ID" value="NZ_NIBG01000023.1"/>
</dbReference>
<accession>A0A267MDT7</accession>
<dbReference type="Gene3D" id="3.40.50.2000">
    <property type="entry name" value="Glycogen Phosphorylase B"/>
    <property type="match status" value="2"/>
</dbReference>
<gene>
    <name evidence="3" type="ORF">CCE28_18180</name>
</gene>